<dbReference type="InterPro" id="IPR001073">
    <property type="entry name" value="C1q_dom"/>
</dbReference>
<keyword evidence="3" id="KW-1185">Reference proteome</keyword>
<organism evidence="2 3">
    <name type="scientific">Fulvimarina manganoxydans</name>
    <dbReference type="NCBI Taxonomy" id="937218"/>
    <lineage>
        <taxon>Bacteria</taxon>
        <taxon>Pseudomonadati</taxon>
        <taxon>Pseudomonadota</taxon>
        <taxon>Alphaproteobacteria</taxon>
        <taxon>Hyphomicrobiales</taxon>
        <taxon>Aurantimonadaceae</taxon>
        <taxon>Fulvimarina</taxon>
    </lineage>
</organism>
<dbReference type="Pfam" id="PF10983">
    <property type="entry name" value="DUF2793"/>
    <property type="match status" value="1"/>
</dbReference>
<gene>
    <name evidence="2" type="ORF">SAMN06297251_12927</name>
</gene>
<dbReference type="AlphaFoldDB" id="A0A1W2ENG7"/>
<feature type="domain" description="C1q" evidence="1">
    <location>
        <begin position="214"/>
        <end position="351"/>
    </location>
</feature>
<evidence type="ECO:0000313" key="2">
    <source>
        <dbReference type="EMBL" id="SMD11267.1"/>
    </source>
</evidence>
<dbReference type="EMBL" id="FWXR01000029">
    <property type="protein sequence ID" value="SMD11267.1"/>
    <property type="molecule type" value="Genomic_DNA"/>
</dbReference>
<dbReference type="Gene3D" id="2.60.120.40">
    <property type="match status" value="1"/>
</dbReference>
<dbReference type="PROSITE" id="PS50871">
    <property type="entry name" value="C1Q"/>
    <property type="match status" value="1"/>
</dbReference>
<dbReference type="SUPFAM" id="SSF49842">
    <property type="entry name" value="TNF-like"/>
    <property type="match status" value="1"/>
</dbReference>
<dbReference type="STRING" id="937218.SAMN06297251_12927"/>
<dbReference type="InterPro" id="IPR021251">
    <property type="entry name" value="DUF2793"/>
</dbReference>
<dbReference type="Proteomes" id="UP000192656">
    <property type="component" value="Unassembled WGS sequence"/>
</dbReference>
<protein>
    <recommendedName>
        <fullName evidence="1">C1q domain-containing protein</fullName>
    </recommendedName>
</protein>
<evidence type="ECO:0000259" key="1">
    <source>
        <dbReference type="PROSITE" id="PS50871"/>
    </source>
</evidence>
<evidence type="ECO:0000313" key="3">
    <source>
        <dbReference type="Proteomes" id="UP000192656"/>
    </source>
</evidence>
<name>A0A1W2ENG7_9HYPH</name>
<sequence length="351" mass="36742">MSETVNLALPYILAVQAQKHLTHNEALRALDAIVHLSVLDLDRTEPPAEPQEGDRHIVAAPAGGEWVGRGTQVAAFQDGAWAFFTPRVGWLAHVAGDGRLRRYDGERWVEAVSNAPIFGVNALGDSYNRLVVKTSSALFSHDDVSGSGNGSVLGSFNRQDASKDAAFNFQTAYQTNALFGLLGGDSLSIKVSGDGSAFATVLEAASANGIARLPSVPKAVASTNYDNYIAADAWTAVALNDTASNAQGAFDAGANVFTTPIAGLYFFAAALGWHQNGANVPIRLSGRLVSGSTILAGPFSTSDLTEGEATLVFTMAVPLAAGDEVKLEARLSAVDGYLARDVTRLSAFLLA</sequence>
<accession>A0A1W2ENG7</accession>
<reference evidence="2 3" key="1">
    <citation type="submission" date="2017-04" db="EMBL/GenBank/DDBJ databases">
        <authorList>
            <person name="Afonso C.L."/>
            <person name="Miller P.J."/>
            <person name="Scott M.A."/>
            <person name="Spackman E."/>
            <person name="Goraichik I."/>
            <person name="Dimitrov K.M."/>
            <person name="Suarez D.L."/>
            <person name="Swayne D.E."/>
        </authorList>
    </citation>
    <scope>NUCLEOTIDE SEQUENCE [LARGE SCALE GENOMIC DNA]</scope>
    <source>
        <strain evidence="2 3">CGMCC 1.10972</strain>
    </source>
</reference>
<dbReference type="InterPro" id="IPR008983">
    <property type="entry name" value="Tumour_necrosis_fac-like_dom"/>
</dbReference>
<dbReference type="OrthoDB" id="564699at2"/>
<proteinExistence type="predicted"/>
<dbReference type="RefSeq" id="WP_084412604.1">
    <property type="nucleotide sequence ID" value="NZ_FWXR01000029.1"/>
</dbReference>